<dbReference type="HOGENOM" id="CLU_2908380_0_0_1"/>
<name>K3XRH4_SETIT</name>
<organism evidence="1 2">
    <name type="scientific">Setaria italica</name>
    <name type="common">Foxtail millet</name>
    <name type="synonym">Panicum italicum</name>
    <dbReference type="NCBI Taxonomy" id="4555"/>
    <lineage>
        <taxon>Eukaryota</taxon>
        <taxon>Viridiplantae</taxon>
        <taxon>Streptophyta</taxon>
        <taxon>Embryophyta</taxon>
        <taxon>Tracheophyta</taxon>
        <taxon>Spermatophyta</taxon>
        <taxon>Magnoliopsida</taxon>
        <taxon>Liliopsida</taxon>
        <taxon>Poales</taxon>
        <taxon>Poaceae</taxon>
        <taxon>PACMAD clade</taxon>
        <taxon>Panicoideae</taxon>
        <taxon>Panicodae</taxon>
        <taxon>Paniceae</taxon>
        <taxon>Cenchrinae</taxon>
        <taxon>Setaria</taxon>
    </lineage>
</organism>
<protein>
    <submittedName>
        <fullName evidence="1">Uncharacterized protein</fullName>
    </submittedName>
</protein>
<dbReference type="EnsemblPlants" id="KQL05374">
    <property type="protein sequence ID" value="KQL05374"/>
    <property type="gene ID" value="SETIT_004516mg"/>
</dbReference>
<evidence type="ECO:0000313" key="1">
    <source>
        <dbReference type="EnsemblPlants" id="KQL05374"/>
    </source>
</evidence>
<sequence length="62" mass="7002">MRMVSTDYTKANGLLYHMHDMLCIDRARDVASRVAKSFQERGKISCGLLHGHREVGHSLQSS</sequence>
<dbReference type="Gramene" id="KQL05374">
    <property type="protein sequence ID" value="KQL05374"/>
    <property type="gene ID" value="SETIT_004516mg"/>
</dbReference>
<dbReference type="Proteomes" id="UP000004995">
    <property type="component" value="Unassembled WGS sequence"/>
</dbReference>
<dbReference type="EMBL" id="AGNK02003106">
    <property type="status" value="NOT_ANNOTATED_CDS"/>
    <property type="molecule type" value="Genomic_DNA"/>
</dbReference>
<accession>K3XRH4</accession>
<reference evidence="2" key="1">
    <citation type="journal article" date="2012" name="Nat. Biotechnol.">
        <title>Reference genome sequence of the model plant Setaria.</title>
        <authorList>
            <person name="Bennetzen J.L."/>
            <person name="Schmutz J."/>
            <person name="Wang H."/>
            <person name="Percifield R."/>
            <person name="Hawkins J."/>
            <person name="Pontaroli A.C."/>
            <person name="Estep M."/>
            <person name="Feng L."/>
            <person name="Vaughn J.N."/>
            <person name="Grimwood J."/>
            <person name="Jenkins J."/>
            <person name="Barry K."/>
            <person name="Lindquist E."/>
            <person name="Hellsten U."/>
            <person name="Deshpande S."/>
            <person name="Wang X."/>
            <person name="Wu X."/>
            <person name="Mitros T."/>
            <person name="Triplett J."/>
            <person name="Yang X."/>
            <person name="Ye C.Y."/>
            <person name="Mauro-Herrera M."/>
            <person name="Wang L."/>
            <person name="Li P."/>
            <person name="Sharma M."/>
            <person name="Sharma R."/>
            <person name="Ronald P.C."/>
            <person name="Panaud O."/>
            <person name="Kellogg E.A."/>
            <person name="Brutnell T.P."/>
            <person name="Doust A.N."/>
            <person name="Tuskan G.A."/>
            <person name="Rokhsar D."/>
            <person name="Devos K.M."/>
        </authorList>
    </citation>
    <scope>NUCLEOTIDE SEQUENCE [LARGE SCALE GENOMIC DNA]</scope>
    <source>
        <strain evidence="2">cv. Yugu1</strain>
    </source>
</reference>
<dbReference type="InParanoid" id="K3XRH4"/>
<reference evidence="1" key="2">
    <citation type="submission" date="2018-08" db="UniProtKB">
        <authorList>
            <consortium name="EnsemblPlants"/>
        </authorList>
    </citation>
    <scope>IDENTIFICATION</scope>
    <source>
        <strain evidence="1">Yugu1</strain>
    </source>
</reference>
<dbReference type="AlphaFoldDB" id="K3XRH4"/>
<keyword evidence="2" id="KW-1185">Reference proteome</keyword>
<evidence type="ECO:0000313" key="2">
    <source>
        <dbReference type="Proteomes" id="UP000004995"/>
    </source>
</evidence>
<proteinExistence type="predicted"/>